<accession>A0A923KUF1</accession>
<dbReference type="RefSeq" id="WP_186882555.1">
    <property type="nucleotide sequence ID" value="NZ_JACOGG010000028.1"/>
</dbReference>
<dbReference type="GO" id="GO:0003677">
    <property type="term" value="F:DNA binding"/>
    <property type="evidence" value="ECO:0007669"/>
    <property type="project" value="InterPro"/>
</dbReference>
<feature type="domain" description="Transposase IS4-like" evidence="1">
    <location>
        <begin position="21"/>
        <end position="92"/>
    </location>
</feature>
<dbReference type="EMBL" id="JACOGG010000028">
    <property type="protein sequence ID" value="MBC3937039.1"/>
    <property type="molecule type" value="Genomic_DNA"/>
</dbReference>
<name>A0A923KUF1_9BURK</name>
<gene>
    <name evidence="2" type="ORF">H8K47_16910</name>
</gene>
<dbReference type="AlphaFoldDB" id="A0A923KUF1"/>
<evidence type="ECO:0000259" key="1">
    <source>
        <dbReference type="Pfam" id="PF01609"/>
    </source>
</evidence>
<dbReference type="InterPro" id="IPR002559">
    <property type="entry name" value="Transposase_11"/>
</dbReference>
<dbReference type="GO" id="GO:0004803">
    <property type="term" value="F:transposase activity"/>
    <property type="evidence" value="ECO:0007669"/>
    <property type="project" value="InterPro"/>
</dbReference>
<sequence length="94" mass="10211">MRAHHHAAGAVKKRRASFWPFRGGLSTKIHVCVDGLGQAVRFILTGGQRNDITQTEALIKEMKPSVILADKAYDGDALIACIQNKNAKAVIASR</sequence>
<dbReference type="Proteomes" id="UP000612361">
    <property type="component" value="Unassembled WGS sequence"/>
</dbReference>
<dbReference type="GO" id="GO:0006313">
    <property type="term" value="P:DNA transposition"/>
    <property type="evidence" value="ECO:0007669"/>
    <property type="project" value="InterPro"/>
</dbReference>
<evidence type="ECO:0000313" key="2">
    <source>
        <dbReference type="EMBL" id="MBC3937039.1"/>
    </source>
</evidence>
<keyword evidence="3" id="KW-1185">Reference proteome</keyword>
<comment type="caution">
    <text evidence="2">The sequence shown here is derived from an EMBL/GenBank/DDBJ whole genome shotgun (WGS) entry which is preliminary data.</text>
</comment>
<evidence type="ECO:0000313" key="3">
    <source>
        <dbReference type="Proteomes" id="UP000612361"/>
    </source>
</evidence>
<proteinExistence type="predicted"/>
<reference evidence="2" key="1">
    <citation type="submission" date="2020-08" db="EMBL/GenBank/DDBJ databases">
        <title>Novel species isolated from subtropical streams in China.</title>
        <authorList>
            <person name="Lu H."/>
        </authorList>
    </citation>
    <scope>NUCLEOTIDE SEQUENCE</scope>
    <source>
        <strain evidence="2">CY7W</strain>
    </source>
</reference>
<dbReference type="Pfam" id="PF01609">
    <property type="entry name" value="DDE_Tnp_1"/>
    <property type="match status" value="1"/>
</dbReference>
<organism evidence="2 3">
    <name type="scientific">Undibacterium rugosum</name>
    <dbReference type="NCBI Taxonomy" id="2762291"/>
    <lineage>
        <taxon>Bacteria</taxon>
        <taxon>Pseudomonadati</taxon>
        <taxon>Pseudomonadota</taxon>
        <taxon>Betaproteobacteria</taxon>
        <taxon>Burkholderiales</taxon>
        <taxon>Oxalobacteraceae</taxon>
        <taxon>Undibacterium</taxon>
    </lineage>
</organism>
<protein>
    <submittedName>
        <fullName evidence="2">Transposase</fullName>
    </submittedName>
</protein>